<reference evidence="2" key="1">
    <citation type="submission" date="2009-09" db="EMBL/GenBank/DDBJ databases">
        <title>The complete genome of Nakamurella multipartita DSM 44233.</title>
        <authorList>
            <consortium name="US DOE Joint Genome Institute (JGI-PGF)"/>
            <person name="Lucas S."/>
            <person name="Copeland A."/>
            <person name="Lapidus A."/>
            <person name="Glavina del Rio T."/>
            <person name="Dalin E."/>
            <person name="Tice H."/>
            <person name="Bruce D."/>
            <person name="Goodwin L."/>
            <person name="Pitluck S."/>
            <person name="Kyrpides N."/>
            <person name="Mavromatis K."/>
            <person name="Ivanova N."/>
            <person name="Ovchinnikova G."/>
            <person name="Sims D."/>
            <person name="Meincke L."/>
            <person name="Brettin T."/>
            <person name="Detter J.C."/>
            <person name="Han C."/>
            <person name="Larimer F."/>
            <person name="Land M."/>
            <person name="Hauser L."/>
            <person name="Markowitz V."/>
            <person name="Cheng J.-F."/>
            <person name="Hugenholtz P."/>
            <person name="Woyke T."/>
            <person name="Wu D."/>
            <person name="Klenk H.-P."/>
            <person name="Eisen J.A."/>
        </authorList>
    </citation>
    <scope>NUCLEOTIDE SEQUENCE [LARGE SCALE GENOMIC DNA]</scope>
    <source>
        <strain evidence="2">ATCC 700099 / DSM 44233 / CIP 104796 / JCM 9543 / NBRC 105858 / Y-104</strain>
    </source>
</reference>
<dbReference type="AlphaFoldDB" id="C8XJY7"/>
<dbReference type="EMBL" id="CP001737">
    <property type="protein sequence ID" value="ACV76670.1"/>
    <property type="molecule type" value="Genomic_DNA"/>
</dbReference>
<name>C8XJY7_NAKMY</name>
<accession>C8XJY7</accession>
<dbReference type="KEGG" id="nml:Namu_0239"/>
<protein>
    <submittedName>
        <fullName evidence="1">Uncharacterized protein</fullName>
    </submittedName>
</protein>
<dbReference type="InParanoid" id="C8XJY7"/>
<dbReference type="HOGENOM" id="CLU_2465810_0_0_11"/>
<keyword evidence="2" id="KW-1185">Reference proteome</keyword>
<reference evidence="1 2" key="2">
    <citation type="journal article" date="2010" name="Stand. Genomic Sci.">
        <title>Complete genome sequence of Nakamurella multipartita type strain (Y-104).</title>
        <authorList>
            <person name="Tice H."/>
            <person name="Mayilraj S."/>
            <person name="Sims D."/>
            <person name="Lapidus A."/>
            <person name="Nolan M."/>
            <person name="Lucas S."/>
            <person name="Glavina Del Rio T."/>
            <person name="Copeland A."/>
            <person name="Cheng J.F."/>
            <person name="Meincke L."/>
            <person name="Bruce D."/>
            <person name="Goodwin L."/>
            <person name="Pitluck S."/>
            <person name="Ivanova N."/>
            <person name="Mavromatis K."/>
            <person name="Ovchinnikova G."/>
            <person name="Pati A."/>
            <person name="Chen A."/>
            <person name="Palaniappan K."/>
            <person name="Land M."/>
            <person name="Hauser L."/>
            <person name="Chang Y.J."/>
            <person name="Jeffries C.D."/>
            <person name="Detter J.C."/>
            <person name="Brettin T."/>
            <person name="Rohde M."/>
            <person name="Goker M."/>
            <person name="Bristow J."/>
            <person name="Eisen J.A."/>
            <person name="Markowitz V."/>
            <person name="Hugenholtz P."/>
            <person name="Kyrpides N.C."/>
            <person name="Klenk H.P."/>
            <person name="Chen F."/>
        </authorList>
    </citation>
    <scope>NUCLEOTIDE SEQUENCE [LARGE SCALE GENOMIC DNA]</scope>
    <source>
        <strain evidence="2">ATCC 700099 / DSM 44233 / CIP 104796 / JCM 9543 / NBRC 105858 / Y-104</strain>
    </source>
</reference>
<sequence length="88" mass="9575">MATLTMTAPDLTDLSIETTGADTVLAVHFEQPRPARDARRIAQYLTALRMPGVEGVDAIDTTVVVSFDPGTMTRSHLELLIQDAARHL</sequence>
<gene>
    <name evidence="1" type="ordered locus">Namu_0239</name>
</gene>
<dbReference type="Proteomes" id="UP000002218">
    <property type="component" value="Chromosome"/>
</dbReference>
<dbReference type="STRING" id="479431.Namu_0239"/>
<evidence type="ECO:0000313" key="2">
    <source>
        <dbReference type="Proteomes" id="UP000002218"/>
    </source>
</evidence>
<evidence type="ECO:0000313" key="1">
    <source>
        <dbReference type="EMBL" id="ACV76670.1"/>
    </source>
</evidence>
<proteinExistence type="predicted"/>
<organism evidence="1 2">
    <name type="scientific">Nakamurella multipartita (strain ATCC 700099 / DSM 44233 / CIP 104796 / JCM 9543 / NBRC 105858 / Y-104)</name>
    <name type="common">Microsphaera multipartita</name>
    <dbReference type="NCBI Taxonomy" id="479431"/>
    <lineage>
        <taxon>Bacteria</taxon>
        <taxon>Bacillati</taxon>
        <taxon>Actinomycetota</taxon>
        <taxon>Actinomycetes</taxon>
        <taxon>Nakamurellales</taxon>
        <taxon>Nakamurellaceae</taxon>
        <taxon>Nakamurella</taxon>
    </lineage>
</organism>